<dbReference type="EMBL" id="GL945434">
    <property type="protein sequence ID" value="EGO24814.1"/>
    <property type="molecule type" value="Genomic_DNA"/>
</dbReference>
<dbReference type="RefSeq" id="XP_007318833.1">
    <property type="nucleotide sequence ID" value="XM_007318771.1"/>
</dbReference>
<protein>
    <submittedName>
        <fullName evidence="2">Uncharacterized protein</fullName>
    </submittedName>
</protein>
<dbReference type="AlphaFoldDB" id="F8NY52"/>
<dbReference type="HOGENOM" id="CLU_2741607_0_0_1"/>
<proteinExistence type="predicted"/>
<dbReference type="KEGG" id="sla:SERLADRAFT_438417"/>
<reference evidence="2" key="1">
    <citation type="submission" date="2011-04" db="EMBL/GenBank/DDBJ databases">
        <title>Evolution of plant cell wall degrading machinery underlies the functional diversity of forest fungi.</title>
        <authorList>
            <consortium name="US DOE Joint Genome Institute (JGI-PGF)"/>
            <person name="Eastwood D.C."/>
            <person name="Floudas D."/>
            <person name="Binder M."/>
            <person name="Majcherczyk A."/>
            <person name="Schneider P."/>
            <person name="Aerts A."/>
            <person name="Asiegbu F.O."/>
            <person name="Baker S.E."/>
            <person name="Barry K."/>
            <person name="Bendiksby M."/>
            <person name="Blumentritt M."/>
            <person name="Coutinho P.M."/>
            <person name="Cullen D."/>
            <person name="Cullen D."/>
            <person name="Gathman A."/>
            <person name="Goodell B."/>
            <person name="Henrissat B."/>
            <person name="Ihrmark K."/>
            <person name="Kauserud H."/>
            <person name="Kohler A."/>
            <person name="LaButti K."/>
            <person name="Lapidus A."/>
            <person name="Lavin J.L."/>
            <person name="Lee Y.-H."/>
            <person name="Lindquist E."/>
            <person name="Lilly W."/>
            <person name="Lucas S."/>
            <person name="Morin E."/>
            <person name="Murat C."/>
            <person name="Oguiza J.A."/>
            <person name="Park J."/>
            <person name="Pisabarro A.G."/>
            <person name="Riley R."/>
            <person name="Rosling A."/>
            <person name="Salamov A."/>
            <person name="Schmidt O."/>
            <person name="Schmutz J."/>
            <person name="Skrede I."/>
            <person name="Stenlid J."/>
            <person name="Wiebenga A."/>
            <person name="Xie X."/>
            <person name="Kues U."/>
            <person name="Hibbett D.S."/>
            <person name="Hoffmeister D."/>
            <person name="Hogberg N."/>
            <person name="Martin F."/>
            <person name="Grigoriev I.V."/>
            <person name="Watkinson S.C."/>
        </authorList>
    </citation>
    <scope>NUCLEOTIDE SEQUENCE</scope>
    <source>
        <strain evidence="2">S7.9</strain>
    </source>
</reference>
<gene>
    <name evidence="2" type="ORF">SERLADRAFT_438417</name>
</gene>
<organism>
    <name type="scientific">Serpula lacrymans var. lacrymans (strain S7.9)</name>
    <name type="common">Dry rot fungus</name>
    <dbReference type="NCBI Taxonomy" id="578457"/>
    <lineage>
        <taxon>Eukaryota</taxon>
        <taxon>Fungi</taxon>
        <taxon>Dikarya</taxon>
        <taxon>Basidiomycota</taxon>
        <taxon>Agaricomycotina</taxon>
        <taxon>Agaricomycetes</taxon>
        <taxon>Agaricomycetidae</taxon>
        <taxon>Boletales</taxon>
        <taxon>Coniophorineae</taxon>
        <taxon>Serpulaceae</taxon>
        <taxon>Serpula</taxon>
    </lineage>
</organism>
<dbReference type="Proteomes" id="UP000008064">
    <property type="component" value="Unassembled WGS sequence"/>
</dbReference>
<sequence length="71" mass="8005">MSDEGFESLFKEGEYQTPDDTAQEIQHQLREALKPGGATKAKQATTLSGEKPPKTRRRDTYTQRADSFEEA</sequence>
<feature type="region of interest" description="Disordered" evidence="1">
    <location>
        <begin position="1"/>
        <end position="71"/>
    </location>
</feature>
<accession>F8NY52</accession>
<name>F8NY52_SERL9</name>
<dbReference type="GeneID" id="18815018"/>
<evidence type="ECO:0000313" key="2">
    <source>
        <dbReference type="EMBL" id="EGO24814.1"/>
    </source>
</evidence>
<evidence type="ECO:0000256" key="1">
    <source>
        <dbReference type="SAM" id="MobiDB-lite"/>
    </source>
</evidence>